<dbReference type="RefSeq" id="WP_316434323.1">
    <property type="nucleotide sequence ID" value="NZ_CP053586.1"/>
</dbReference>
<dbReference type="PANTHER" id="PTHR34060:SF1">
    <property type="entry name" value="POLYKETIDE CYCLASE _ DEHYDRASE AND LIPID TRANSPORT PROTEIN"/>
    <property type="match status" value="1"/>
</dbReference>
<gene>
    <name evidence="2" type="ORF">HJG54_07870</name>
</gene>
<reference evidence="2" key="1">
    <citation type="submission" date="2020-05" db="EMBL/GenBank/DDBJ databases">
        <authorList>
            <person name="Zhu T."/>
            <person name="Keshari N."/>
            <person name="Lu X."/>
        </authorList>
    </citation>
    <scope>NUCLEOTIDE SEQUENCE</scope>
    <source>
        <strain evidence="2">NK1-12</strain>
    </source>
</reference>
<accession>A0AA96WCN4</accession>
<protein>
    <submittedName>
        <fullName evidence="2">Cyclase/dehydrase</fullName>
    </submittedName>
</protein>
<organism evidence="2">
    <name type="scientific">Leptolyngbya sp. NK1-12</name>
    <dbReference type="NCBI Taxonomy" id="2547451"/>
    <lineage>
        <taxon>Bacteria</taxon>
        <taxon>Bacillati</taxon>
        <taxon>Cyanobacteriota</taxon>
        <taxon>Cyanophyceae</taxon>
        <taxon>Leptolyngbyales</taxon>
        <taxon>Leptolyngbyaceae</taxon>
        <taxon>Leptolyngbya group</taxon>
        <taxon>Leptolyngbya</taxon>
    </lineage>
</organism>
<dbReference type="InterPro" id="IPR005031">
    <property type="entry name" value="COQ10_START"/>
</dbReference>
<dbReference type="AlphaFoldDB" id="A0AA96WCN4"/>
<dbReference type="InterPro" id="IPR023393">
    <property type="entry name" value="START-like_dom_sf"/>
</dbReference>
<feature type="domain" description="Coenzyme Q-binding protein COQ10 START" evidence="1">
    <location>
        <begin position="78"/>
        <end position="180"/>
    </location>
</feature>
<dbReference type="PANTHER" id="PTHR34060">
    <property type="entry name" value="POLYKETIDE CYCLASE / DEHYDRASE AND LIPID TRANSPORT PROTEIN"/>
    <property type="match status" value="1"/>
</dbReference>
<proteinExistence type="predicted"/>
<dbReference type="SUPFAM" id="SSF55961">
    <property type="entry name" value="Bet v1-like"/>
    <property type="match status" value="1"/>
</dbReference>
<dbReference type="Gene3D" id="3.30.530.20">
    <property type="match status" value="1"/>
</dbReference>
<evidence type="ECO:0000313" key="2">
    <source>
        <dbReference type="EMBL" id="WNZ22778.1"/>
    </source>
</evidence>
<evidence type="ECO:0000259" key="1">
    <source>
        <dbReference type="Pfam" id="PF03364"/>
    </source>
</evidence>
<dbReference type="EMBL" id="CP053586">
    <property type="protein sequence ID" value="WNZ22778.1"/>
    <property type="molecule type" value="Genomic_DNA"/>
</dbReference>
<sequence>MSLLPPRLRLVYLSALVLLPVLLLPLKLLAETPLSQVARSPSQLVALTSQEQAALRQGRVLLSGDQGNYTARVMANGSVETAWAVLTDYNNFANFLPSVESSQLLESNGTQKTFEQVNVIRIFPITHRERIVIAASETYPTKISFSMVEGDLEKLQGAWYVTGAGSQVMITHQVIVEPASNRSLFFNIYKDNLQKTMAALKQEIEQRGR</sequence>
<name>A0AA96WCN4_9CYAN</name>
<dbReference type="Pfam" id="PF03364">
    <property type="entry name" value="Polyketide_cyc"/>
    <property type="match status" value="1"/>
</dbReference>